<feature type="signal peptide" evidence="1">
    <location>
        <begin position="1"/>
        <end position="15"/>
    </location>
</feature>
<evidence type="ECO:0000313" key="2">
    <source>
        <dbReference type="EMBL" id="KAF5833675.1"/>
    </source>
</evidence>
<evidence type="ECO:0000256" key="1">
    <source>
        <dbReference type="SAM" id="SignalP"/>
    </source>
</evidence>
<accession>A0ABQ7GGD6</accession>
<dbReference type="EMBL" id="MU069797">
    <property type="protein sequence ID" value="KAF5833675.1"/>
    <property type="molecule type" value="Genomic_DNA"/>
</dbReference>
<sequence length="86" mass="9742">MLCLCILAGEAFCAGEVEVNRQNHAVKLSKIFQWYSVDFGKNDTEKLQFISKFLQGSAKQDLDAMLASCKEIKVSYKPYDWSLNGE</sequence>
<gene>
    <name evidence="2" type="ORF">DUNSADRAFT_9946</name>
</gene>
<organism evidence="2 3">
    <name type="scientific">Dunaliella salina</name>
    <name type="common">Green alga</name>
    <name type="synonym">Protococcus salinus</name>
    <dbReference type="NCBI Taxonomy" id="3046"/>
    <lineage>
        <taxon>Eukaryota</taxon>
        <taxon>Viridiplantae</taxon>
        <taxon>Chlorophyta</taxon>
        <taxon>core chlorophytes</taxon>
        <taxon>Chlorophyceae</taxon>
        <taxon>CS clade</taxon>
        <taxon>Chlamydomonadales</taxon>
        <taxon>Dunaliellaceae</taxon>
        <taxon>Dunaliella</taxon>
    </lineage>
</organism>
<keyword evidence="3" id="KW-1185">Reference proteome</keyword>
<comment type="caution">
    <text evidence="2">The sequence shown here is derived from an EMBL/GenBank/DDBJ whole genome shotgun (WGS) entry which is preliminary data.</text>
</comment>
<dbReference type="Proteomes" id="UP000815325">
    <property type="component" value="Unassembled WGS sequence"/>
</dbReference>
<evidence type="ECO:0000313" key="3">
    <source>
        <dbReference type="Proteomes" id="UP000815325"/>
    </source>
</evidence>
<evidence type="ECO:0008006" key="4">
    <source>
        <dbReference type="Google" id="ProtNLM"/>
    </source>
</evidence>
<reference evidence="2" key="1">
    <citation type="submission" date="2017-08" db="EMBL/GenBank/DDBJ databases">
        <authorList>
            <person name="Polle J.E."/>
            <person name="Barry K."/>
            <person name="Cushman J."/>
            <person name="Schmutz J."/>
            <person name="Tran D."/>
            <person name="Hathwaick L.T."/>
            <person name="Yim W.C."/>
            <person name="Jenkins J."/>
            <person name="Mckie-Krisberg Z.M."/>
            <person name="Prochnik S."/>
            <person name="Lindquist E."/>
            <person name="Dockter R.B."/>
            <person name="Adam C."/>
            <person name="Molina H."/>
            <person name="Bunkerborg J."/>
            <person name="Jin E."/>
            <person name="Buchheim M."/>
            <person name="Magnuson J."/>
        </authorList>
    </citation>
    <scope>NUCLEOTIDE SEQUENCE</scope>
    <source>
        <strain evidence="2">CCAP 19/18</strain>
    </source>
</reference>
<name>A0ABQ7GGD6_DUNSA</name>
<keyword evidence="1" id="KW-0732">Signal</keyword>
<proteinExistence type="predicted"/>
<dbReference type="PANTHER" id="PTHR46361:SF3">
    <property type="entry name" value="ELECTRON CARRIER_ PROTEIN DISULFIDE OXIDOREDUCTASE"/>
    <property type="match status" value="1"/>
</dbReference>
<dbReference type="PANTHER" id="PTHR46361">
    <property type="entry name" value="ELECTRON CARRIER/ PROTEIN DISULFIDE OXIDOREDUCTASE"/>
    <property type="match status" value="1"/>
</dbReference>
<protein>
    <recommendedName>
        <fullName evidence="4">DUF547 domain-containing protein</fullName>
    </recommendedName>
</protein>
<feature type="chain" id="PRO_5047245476" description="DUF547 domain-containing protein" evidence="1">
    <location>
        <begin position="16"/>
        <end position="86"/>
    </location>
</feature>